<dbReference type="PROSITE" id="PS00761">
    <property type="entry name" value="SPASE_I_3"/>
    <property type="match status" value="1"/>
</dbReference>
<dbReference type="RefSeq" id="WP_065248258.1">
    <property type="nucleotide sequence ID" value="NZ_CP012117.1"/>
</dbReference>
<dbReference type="STRING" id="1630135.DAD186_16860"/>
<dbReference type="Gene3D" id="2.10.109.10">
    <property type="entry name" value="Umud Fragment, subunit A"/>
    <property type="match status" value="1"/>
</dbReference>
<evidence type="ECO:0000256" key="2">
    <source>
        <dbReference type="ARBA" id="ARBA00004401"/>
    </source>
</evidence>
<reference evidence="11 12" key="1">
    <citation type="submission" date="2015-06" db="EMBL/GenBank/DDBJ databases">
        <title>Investigation of pathophysiology for high-risk pregnancy and development of treatment modality based on it.</title>
        <authorList>
            <person name="Kim B.-C."/>
            <person name="Lim S."/>
        </authorList>
    </citation>
    <scope>NUCLEOTIDE SEQUENCE [LARGE SCALE GENOMIC DNA]</scope>
    <source>
        <strain evidence="11 12">AD1-86</strain>
    </source>
</reference>
<feature type="domain" description="Peptidase S26" evidence="10">
    <location>
        <begin position="50"/>
        <end position="241"/>
    </location>
</feature>
<name>A0A1B0ZJV7_9MICO</name>
<dbReference type="GO" id="GO:0004252">
    <property type="term" value="F:serine-type endopeptidase activity"/>
    <property type="evidence" value="ECO:0007669"/>
    <property type="project" value="InterPro"/>
</dbReference>
<feature type="active site" evidence="7">
    <location>
        <position position="80"/>
    </location>
</feature>
<evidence type="ECO:0000256" key="4">
    <source>
        <dbReference type="ARBA" id="ARBA00013208"/>
    </source>
</evidence>
<dbReference type="PRINTS" id="PR00727">
    <property type="entry name" value="LEADERPTASE"/>
</dbReference>
<dbReference type="PATRIC" id="fig|1630135.4.peg.1686"/>
<dbReference type="Proteomes" id="UP000092596">
    <property type="component" value="Chromosome"/>
</dbReference>
<dbReference type="PROSITE" id="PS00501">
    <property type="entry name" value="SPASE_I_1"/>
    <property type="match status" value="1"/>
</dbReference>
<evidence type="ECO:0000259" key="10">
    <source>
        <dbReference type="Pfam" id="PF10502"/>
    </source>
</evidence>
<feature type="active site" evidence="7">
    <location>
        <position position="152"/>
    </location>
</feature>
<gene>
    <name evidence="11" type="ORF">DAD186_16860</name>
</gene>
<keyword evidence="8" id="KW-0812">Transmembrane</keyword>
<evidence type="ECO:0000256" key="7">
    <source>
        <dbReference type="PIRSR" id="PIRSR600223-1"/>
    </source>
</evidence>
<dbReference type="InterPro" id="IPR019758">
    <property type="entry name" value="Pept_S26A_signal_pept_1_CS"/>
</dbReference>
<feature type="region of interest" description="Disordered" evidence="9">
    <location>
        <begin position="1"/>
        <end position="23"/>
    </location>
</feature>
<proteinExistence type="inferred from homology"/>
<organism evidence="11 12">
    <name type="scientific">Dermabacter vaginalis</name>
    <dbReference type="NCBI Taxonomy" id="1630135"/>
    <lineage>
        <taxon>Bacteria</taxon>
        <taxon>Bacillati</taxon>
        <taxon>Actinomycetota</taxon>
        <taxon>Actinomycetes</taxon>
        <taxon>Micrococcales</taxon>
        <taxon>Dermabacteraceae</taxon>
        <taxon>Dermabacter</taxon>
    </lineage>
</organism>
<evidence type="ECO:0000256" key="6">
    <source>
        <dbReference type="ARBA" id="ARBA00022801"/>
    </source>
</evidence>
<dbReference type="EC" id="3.4.21.89" evidence="4 8"/>
<keyword evidence="8" id="KW-0472">Membrane</keyword>
<protein>
    <recommendedName>
        <fullName evidence="4 8">Signal peptidase I</fullName>
        <ecNumber evidence="4 8">3.4.21.89</ecNumber>
    </recommendedName>
</protein>
<feature type="transmembrane region" description="Helical" evidence="8">
    <location>
        <begin position="49"/>
        <end position="70"/>
    </location>
</feature>
<dbReference type="NCBIfam" id="TIGR02227">
    <property type="entry name" value="sigpep_I_bact"/>
    <property type="match status" value="1"/>
</dbReference>
<dbReference type="InterPro" id="IPR019756">
    <property type="entry name" value="Pept_S26A_signal_pept_1_Ser-AS"/>
</dbReference>
<dbReference type="PANTHER" id="PTHR43390:SF1">
    <property type="entry name" value="CHLOROPLAST PROCESSING PEPTIDASE"/>
    <property type="match status" value="1"/>
</dbReference>
<dbReference type="CDD" id="cd06530">
    <property type="entry name" value="S26_SPase_I"/>
    <property type="match status" value="1"/>
</dbReference>
<keyword evidence="5 8" id="KW-0645">Protease</keyword>
<dbReference type="InterPro" id="IPR036286">
    <property type="entry name" value="LexA/Signal_pep-like_sf"/>
</dbReference>
<keyword evidence="6 8" id="KW-0378">Hydrolase</keyword>
<dbReference type="KEGG" id="dva:DAD186_16860"/>
<sequence length="284" mass="30364">MSEHDNFAAAAPEQGEPSTASRAVDAVEVPTHRAAGSARERRGGALATVLDWTITIVVALVVAVLIKTFLVQPFFIPSASMHPTLMEDDKILVSKLHPGVLDLHRGDVIVFQDPGHWVGGNSDGPLTTGQQVSKALSYVGLAPDPTENHLVKRLIGTGGDRIVCKERGGAMTVNGIELNETYIVPGNGACQVSFDVTVPEGKLWVMGDNRFNSADSSEHYARGEDPFVDESKVTGKAVLLFLPFDRWSTLKDGEKVFEKVNSAESSASVKTGRTNGLTHHALAA</sequence>
<evidence type="ECO:0000256" key="3">
    <source>
        <dbReference type="ARBA" id="ARBA00009370"/>
    </source>
</evidence>
<evidence type="ECO:0000256" key="9">
    <source>
        <dbReference type="SAM" id="MobiDB-lite"/>
    </source>
</evidence>
<keyword evidence="8" id="KW-1133">Transmembrane helix</keyword>
<dbReference type="Pfam" id="PF10502">
    <property type="entry name" value="Peptidase_S26"/>
    <property type="match status" value="1"/>
</dbReference>
<dbReference type="EMBL" id="CP012117">
    <property type="protein sequence ID" value="ANP28236.1"/>
    <property type="molecule type" value="Genomic_DNA"/>
</dbReference>
<dbReference type="GO" id="GO:0005886">
    <property type="term" value="C:plasma membrane"/>
    <property type="evidence" value="ECO:0007669"/>
    <property type="project" value="UniProtKB-SubCell"/>
</dbReference>
<comment type="similarity">
    <text evidence="3 8">Belongs to the peptidase S26 family.</text>
</comment>
<comment type="catalytic activity">
    <reaction evidence="1 8">
        <text>Cleavage of hydrophobic, N-terminal signal or leader sequences from secreted and periplasmic proteins.</text>
        <dbReference type="EC" id="3.4.21.89"/>
    </reaction>
</comment>
<evidence type="ECO:0000313" key="11">
    <source>
        <dbReference type="EMBL" id="ANP28236.1"/>
    </source>
</evidence>
<dbReference type="GO" id="GO:0009003">
    <property type="term" value="F:signal peptidase activity"/>
    <property type="evidence" value="ECO:0007669"/>
    <property type="project" value="UniProtKB-EC"/>
</dbReference>
<dbReference type="PANTHER" id="PTHR43390">
    <property type="entry name" value="SIGNAL PEPTIDASE I"/>
    <property type="match status" value="1"/>
</dbReference>
<dbReference type="InterPro" id="IPR019533">
    <property type="entry name" value="Peptidase_S26"/>
</dbReference>
<accession>A0A1B0ZJV7</accession>
<evidence type="ECO:0000256" key="8">
    <source>
        <dbReference type="RuleBase" id="RU362042"/>
    </source>
</evidence>
<dbReference type="SUPFAM" id="SSF51306">
    <property type="entry name" value="LexA/Signal peptidase"/>
    <property type="match status" value="1"/>
</dbReference>
<dbReference type="InterPro" id="IPR000223">
    <property type="entry name" value="Pept_S26A_signal_pept_1"/>
</dbReference>
<comment type="subcellular location">
    <subcellularLocation>
        <location evidence="2">Cell membrane</location>
        <topology evidence="2">Single-pass type II membrane protein</topology>
    </subcellularLocation>
    <subcellularLocation>
        <location evidence="8">Membrane</location>
        <topology evidence="8">Single-pass type II membrane protein</topology>
    </subcellularLocation>
</comment>
<dbReference type="AlphaFoldDB" id="A0A1B0ZJV7"/>
<dbReference type="GO" id="GO:0006465">
    <property type="term" value="P:signal peptide processing"/>
    <property type="evidence" value="ECO:0007669"/>
    <property type="project" value="InterPro"/>
</dbReference>
<evidence type="ECO:0000256" key="1">
    <source>
        <dbReference type="ARBA" id="ARBA00000677"/>
    </source>
</evidence>
<evidence type="ECO:0000256" key="5">
    <source>
        <dbReference type="ARBA" id="ARBA00022670"/>
    </source>
</evidence>
<evidence type="ECO:0000313" key="12">
    <source>
        <dbReference type="Proteomes" id="UP000092596"/>
    </source>
</evidence>